<comment type="caution">
    <text evidence="3">The sequence shown here is derived from an EMBL/GenBank/DDBJ whole genome shotgun (WGS) entry which is preliminary data.</text>
</comment>
<evidence type="ECO:0000313" key="3">
    <source>
        <dbReference type="EMBL" id="HIX03435.1"/>
    </source>
</evidence>
<dbReference type="InterPro" id="IPR014464">
    <property type="entry name" value="CvfB_fam"/>
</dbReference>
<dbReference type="SMART" id="SM00316">
    <property type="entry name" value="S1"/>
    <property type="match status" value="3"/>
</dbReference>
<feature type="domain" description="S1 motif" evidence="2">
    <location>
        <begin position="144"/>
        <end position="206"/>
    </location>
</feature>
<dbReference type="PIRSF" id="PIRSF012524">
    <property type="entry name" value="YitL_S1"/>
    <property type="match status" value="1"/>
</dbReference>
<name>A0A9D1UZQ0_9BACT</name>
<dbReference type="InterPro" id="IPR003029">
    <property type="entry name" value="S1_domain"/>
</dbReference>
<dbReference type="Pfam" id="PF17783">
    <property type="entry name" value="WHD_CvfB"/>
    <property type="match status" value="1"/>
</dbReference>
<dbReference type="Pfam" id="PF13509">
    <property type="entry name" value="S1_2"/>
    <property type="match status" value="2"/>
</dbReference>
<dbReference type="InterPro" id="IPR039566">
    <property type="entry name" value="CvfB_S1_st"/>
</dbReference>
<dbReference type="PANTHER" id="PTHR37296">
    <property type="entry name" value="CONSERVED VIRULENCE FACTOR B"/>
    <property type="match status" value="1"/>
</dbReference>
<dbReference type="GO" id="GO:0003676">
    <property type="term" value="F:nucleic acid binding"/>
    <property type="evidence" value="ECO:0007669"/>
    <property type="project" value="InterPro"/>
</dbReference>
<proteinExistence type="inferred from homology"/>
<evidence type="ECO:0000313" key="4">
    <source>
        <dbReference type="Proteomes" id="UP000824202"/>
    </source>
</evidence>
<reference evidence="3" key="2">
    <citation type="submission" date="2021-04" db="EMBL/GenBank/DDBJ databases">
        <authorList>
            <person name="Gilroy R."/>
        </authorList>
    </citation>
    <scope>NUCLEOTIDE SEQUENCE</scope>
    <source>
        <strain evidence="3">23274</strain>
    </source>
</reference>
<evidence type="ECO:0000259" key="2">
    <source>
        <dbReference type="SMART" id="SM00316"/>
    </source>
</evidence>
<dbReference type="PANTHER" id="PTHR37296:SF1">
    <property type="entry name" value="CONSERVED VIRULENCE FACTOR B"/>
    <property type="match status" value="1"/>
</dbReference>
<feature type="domain" description="S1 motif" evidence="2">
    <location>
        <begin position="69"/>
        <end position="131"/>
    </location>
</feature>
<dbReference type="InterPro" id="IPR012340">
    <property type="entry name" value="NA-bd_OB-fold"/>
</dbReference>
<dbReference type="Gene3D" id="1.10.10.10">
    <property type="entry name" value="Winged helix-like DNA-binding domain superfamily/Winged helix DNA-binding domain"/>
    <property type="match status" value="1"/>
</dbReference>
<dbReference type="Proteomes" id="UP000824202">
    <property type="component" value="Unassembled WGS sequence"/>
</dbReference>
<feature type="domain" description="S1 motif" evidence="2">
    <location>
        <begin position="3"/>
        <end position="64"/>
    </location>
</feature>
<dbReference type="Gene3D" id="2.40.50.140">
    <property type="entry name" value="Nucleic acid-binding proteins"/>
    <property type="match status" value="3"/>
</dbReference>
<sequence length="278" mass="31768">MVEIGKFNTLTVVKVVDFGVYLDGGDWGEILMPKEYVPANCFPDDEVRVFVYFDSEDRIVATTENPYVQVGEFAFLRVVETTSVGAFLDWGLRKDLLVPFREQREPMKEGSRYLVYAYVDKSTDRIVASAKIDKFLDQVYPEYEPNQEVDLLIVRKTDLGYAVIVDNTHWGLVYDNEIFQAVRIGQRMKGYIKQVREDDKIDVMLQPAGYAKIEGLAEQVLDKLRDYGGVLDLSDKSAPEEIYRLFGCSKKNYKKALGTLLKQGLVEIGDKEVRLKGK</sequence>
<protein>
    <submittedName>
        <fullName evidence="3">GntR family transcriptional regulator</fullName>
    </submittedName>
</protein>
<dbReference type="EMBL" id="DXFT01000095">
    <property type="protein sequence ID" value="HIX03435.1"/>
    <property type="molecule type" value="Genomic_DNA"/>
</dbReference>
<accession>A0A9D1UZQ0</accession>
<reference evidence="3" key="1">
    <citation type="journal article" date="2021" name="PeerJ">
        <title>Extensive microbial diversity within the chicken gut microbiome revealed by metagenomics and culture.</title>
        <authorList>
            <person name="Gilroy R."/>
            <person name="Ravi A."/>
            <person name="Getino M."/>
            <person name="Pursley I."/>
            <person name="Horton D.L."/>
            <person name="Alikhan N.F."/>
            <person name="Baker D."/>
            <person name="Gharbi K."/>
            <person name="Hall N."/>
            <person name="Watson M."/>
            <person name="Adriaenssens E.M."/>
            <person name="Foster-Nyarko E."/>
            <person name="Jarju S."/>
            <person name="Secka A."/>
            <person name="Antonio M."/>
            <person name="Oren A."/>
            <person name="Chaudhuri R.R."/>
            <person name="La Ragione R."/>
            <person name="Hildebrand F."/>
            <person name="Pallen M.J."/>
        </authorList>
    </citation>
    <scope>NUCLEOTIDE SEQUENCE</scope>
    <source>
        <strain evidence="3">23274</strain>
    </source>
</reference>
<dbReference type="AlphaFoldDB" id="A0A9D1UZQ0"/>
<dbReference type="InterPro" id="IPR036388">
    <property type="entry name" value="WH-like_DNA-bd_sf"/>
</dbReference>
<evidence type="ECO:0000256" key="1">
    <source>
        <dbReference type="PIRNR" id="PIRNR012524"/>
    </source>
</evidence>
<gene>
    <name evidence="3" type="ORF">H9863_04870</name>
</gene>
<comment type="similarity">
    <text evidence="1">Belongs to the CvfB family.</text>
</comment>
<dbReference type="InterPro" id="IPR040764">
    <property type="entry name" value="CvfB_WH"/>
</dbReference>
<organism evidence="3 4">
    <name type="scientific">Candidatus Odoribacter faecigallinarum</name>
    <dbReference type="NCBI Taxonomy" id="2838706"/>
    <lineage>
        <taxon>Bacteria</taxon>
        <taxon>Pseudomonadati</taxon>
        <taxon>Bacteroidota</taxon>
        <taxon>Bacteroidia</taxon>
        <taxon>Bacteroidales</taxon>
        <taxon>Odoribacteraceae</taxon>
        <taxon>Odoribacter</taxon>
    </lineage>
</organism>